<organism evidence="6 7">
    <name type="scientific">Acinetobacter brisouii CIP 110357</name>
    <dbReference type="NCBI Taxonomy" id="1341683"/>
    <lineage>
        <taxon>Bacteria</taxon>
        <taxon>Pseudomonadati</taxon>
        <taxon>Pseudomonadota</taxon>
        <taxon>Gammaproteobacteria</taxon>
        <taxon>Moraxellales</taxon>
        <taxon>Moraxellaceae</taxon>
        <taxon>Acinetobacter</taxon>
    </lineage>
</organism>
<dbReference type="Pfam" id="PF00440">
    <property type="entry name" value="TetR_N"/>
    <property type="match status" value="1"/>
</dbReference>
<accession>V2UNK7</accession>
<keyword evidence="1" id="KW-0805">Transcription regulation</keyword>
<dbReference type="EMBL" id="AYEU01000006">
    <property type="protein sequence ID" value="ESK51562.1"/>
    <property type="molecule type" value="Genomic_DNA"/>
</dbReference>
<dbReference type="PANTHER" id="PTHR30055">
    <property type="entry name" value="HTH-TYPE TRANSCRIPTIONAL REGULATOR RUTR"/>
    <property type="match status" value="1"/>
</dbReference>
<evidence type="ECO:0000259" key="5">
    <source>
        <dbReference type="PROSITE" id="PS50977"/>
    </source>
</evidence>
<dbReference type="Proteomes" id="UP000018418">
    <property type="component" value="Unassembled WGS sequence"/>
</dbReference>
<evidence type="ECO:0000256" key="1">
    <source>
        <dbReference type="ARBA" id="ARBA00023015"/>
    </source>
</evidence>
<dbReference type="Gene3D" id="1.10.357.10">
    <property type="entry name" value="Tetracycline Repressor, domain 2"/>
    <property type="match status" value="1"/>
</dbReference>
<dbReference type="SUPFAM" id="SSF46689">
    <property type="entry name" value="Homeodomain-like"/>
    <property type="match status" value="1"/>
</dbReference>
<dbReference type="GO" id="GO:0003700">
    <property type="term" value="F:DNA-binding transcription factor activity"/>
    <property type="evidence" value="ECO:0007669"/>
    <property type="project" value="TreeGrafter"/>
</dbReference>
<dbReference type="InterPro" id="IPR001647">
    <property type="entry name" value="HTH_TetR"/>
</dbReference>
<evidence type="ECO:0000256" key="2">
    <source>
        <dbReference type="ARBA" id="ARBA00023125"/>
    </source>
</evidence>
<dbReference type="STRING" id="396323.VH98_09820"/>
<dbReference type="SUPFAM" id="SSF48498">
    <property type="entry name" value="Tetracyclin repressor-like, C-terminal domain"/>
    <property type="match status" value="1"/>
</dbReference>
<dbReference type="PROSITE" id="PS50977">
    <property type="entry name" value="HTH_TETR_2"/>
    <property type="match status" value="1"/>
</dbReference>
<dbReference type="PANTHER" id="PTHR30055:SF234">
    <property type="entry name" value="HTH-TYPE TRANSCRIPTIONAL REGULATOR BETI"/>
    <property type="match status" value="1"/>
</dbReference>
<dbReference type="InterPro" id="IPR009057">
    <property type="entry name" value="Homeodomain-like_sf"/>
</dbReference>
<protein>
    <recommendedName>
        <fullName evidence="5">HTH tetR-type domain-containing protein</fullName>
    </recommendedName>
</protein>
<comment type="caution">
    <text evidence="6">The sequence shown here is derived from an EMBL/GenBank/DDBJ whole genome shotgun (WGS) entry which is preliminary data.</text>
</comment>
<dbReference type="AlphaFoldDB" id="V2UNK7"/>
<evidence type="ECO:0000313" key="6">
    <source>
        <dbReference type="EMBL" id="ESK51562.1"/>
    </source>
</evidence>
<reference evidence="6 7" key="1">
    <citation type="submission" date="2013-10" db="EMBL/GenBank/DDBJ databases">
        <title>The Genome Sequence of Acinetobacter brisouii CIP 110357.</title>
        <authorList>
            <consortium name="The Broad Institute Genomics Platform"/>
            <consortium name="The Broad Institute Genome Sequencing Center for Infectious Disease"/>
            <person name="Cerqueira G."/>
            <person name="Feldgarden M."/>
            <person name="Courvalin P."/>
            <person name="Grillot-Courvalin C."/>
            <person name="Clermont D."/>
            <person name="Rocha E."/>
            <person name="Yoon E.-J."/>
            <person name="Nemec A."/>
            <person name="Young S.K."/>
            <person name="Zeng Q."/>
            <person name="Gargeya S."/>
            <person name="Fitzgerald M."/>
            <person name="Abouelleil A."/>
            <person name="Alvarado L."/>
            <person name="Berlin A.M."/>
            <person name="Chapman S.B."/>
            <person name="Gainer-Dewar J."/>
            <person name="Goldberg J."/>
            <person name="Gnerre S."/>
            <person name="Griggs A."/>
            <person name="Gujja S."/>
            <person name="Hansen M."/>
            <person name="Howarth C."/>
            <person name="Imamovic A."/>
            <person name="Ireland A."/>
            <person name="Larimer J."/>
            <person name="McCowan C."/>
            <person name="Murphy C."/>
            <person name="Pearson M."/>
            <person name="Poon T.W."/>
            <person name="Priest M."/>
            <person name="Roberts A."/>
            <person name="Saif S."/>
            <person name="Shea T."/>
            <person name="Sykes S."/>
            <person name="Wortman J."/>
            <person name="Nusbaum C."/>
            <person name="Birren B."/>
        </authorList>
    </citation>
    <scope>NUCLEOTIDE SEQUENCE [LARGE SCALE GENOMIC DNA]</scope>
    <source>
        <strain evidence="6 7">CIP 110357</strain>
    </source>
</reference>
<name>V2UNK7_9GAMM</name>
<dbReference type="OrthoDB" id="63332at2"/>
<dbReference type="GO" id="GO:0000976">
    <property type="term" value="F:transcription cis-regulatory region binding"/>
    <property type="evidence" value="ECO:0007669"/>
    <property type="project" value="TreeGrafter"/>
</dbReference>
<dbReference type="InterPro" id="IPR036271">
    <property type="entry name" value="Tet_transcr_reg_TetR-rel_C_sf"/>
</dbReference>
<dbReference type="PRINTS" id="PR00455">
    <property type="entry name" value="HTHTETR"/>
</dbReference>
<evidence type="ECO:0000256" key="4">
    <source>
        <dbReference type="PROSITE-ProRule" id="PRU00335"/>
    </source>
</evidence>
<evidence type="ECO:0000313" key="7">
    <source>
        <dbReference type="Proteomes" id="UP000018418"/>
    </source>
</evidence>
<dbReference type="PATRIC" id="fig|1341683.3.peg.2065"/>
<dbReference type="InterPro" id="IPR050109">
    <property type="entry name" value="HTH-type_TetR-like_transc_reg"/>
</dbReference>
<dbReference type="HOGENOM" id="CLU_069356_17_3_6"/>
<keyword evidence="3" id="KW-0804">Transcription</keyword>
<proteinExistence type="predicted"/>
<keyword evidence="7" id="KW-1185">Reference proteome</keyword>
<feature type="DNA-binding region" description="H-T-H motif" evidence="4">
    <location>
        <begin position="45"/>
        <end position="64"/>
    </location>
</feature>
<gene>
    <name evidence="6" type="ORF">P255_02085</name>
</gene>
<evidence type="ECO:0000256" key="3">
    <source>
        <dbReference type="ARBA" id="ARBA00023163"/>
    </source>
</evidence>
<sequence>MSVKYQQILNDLAIMSKHLQRAAQNREELLNAAAEMIKAHGIHVPLQMIIDYAGVGRATFYRNFADRKHLIYALLQQSIENLETRAKYYGQFENGLFLLIYSHIDNLPHLSALKEYWRVLDSNEAQLQELIQQHQQIIQPLIDQAIAAKVCRPDLTFEDYRSIISILTASFRGHTEQEQIRLAKRAIELLLTGIQVSHEARYG</sequence>
<feature type="domain" description="HTH tetR-type" evidence="5">
    <location>
        <begin position="23"/>
        <end position="82"/>
    </location>
</feature>
<keyword evidence="2 4" id="KW-0238">DNA-binding</keyword>